<dbReference type="InterPro" id="IPR023631">
    <property type="entry name" value="Amidase_dom"/>
</dbReference>
<dbReference type="InterPro" id="IPR036928">
    <property type="entry name" value="AS_sf"/>
</dbReference>
<feature type="domain" description="Amidase" evidence="8">
    <location>
        <begin position="48"/>
        <end position="488"/>
    </location>
</feature>
<dbReference type="Gene3D" id="3.90.1300.10">
    <property type="entry name" value="Amidase signature (AS) domain"/>
    <property type="match status" value="1"/>
</dbReference>
<dbReference type="GO" id="GO:0016740">
    <property type="term" value="F:transferase activity"/>
    <property type="evidence" value="ECO:0007669"/>
    <property type="project" value="UniProtKB-KW"/>
</dbReference>
<evidence type="ECO:0000256" key="6">
    <source>
        <dbReference type="ARBA" id="ARBA00022917"/>
    </source>
</evidence>
<gene>
    <name evidence="7" type="primary">gatA</name>
    <name evidence="9" type="ORF">LX87_04038</name>
</gene>
<feature type="active site" description="Acyl-ester intermediate" evidence="7">
    <location>
        <position position="199"/>
    </location>
</feature>
<sequence>MDNSSASTVVLLSLFFCQLYLIMPVKPYESLSEIQRDLAAGSITCRQLVEHYLQRIDEHRHLNAFVAVYADEARQRADEVDAKLKAGTAGRLAGMVLGIKDVLCYNGHGVQAGSRILDGFVAQFTATAVQRVIDEDVIIIGRQNCDEFAMGSSNENSAFGPVRNATDTSRVPGGSSGGSAVAVQAGLCLASLGTDTGGSVRQPSAFCGTVGLKPTYARVSRWGLIAYASSFDCIGPITHTVEDAALLLEIIAGPDEFDSTVSQKPVFPYSQELTLNRKLRIGYLREGVESEGVDPVIRQKTQEMLDQLREQGHTVEPVDFPLLKHILPTYYILTTAEASSNLARFDGVRYGFRSPDATDLESLYKKSRTDGFGDEVRRRIILGTFALSSSYYDAYYTKAQQVRRLIKDETDALFARYDLVASPVTPTTAFRIGEKASDPLQMYLADIFTVQANVVGCPAISIPNGTDEAGLPIGFQLMAAPFQEVDLLATAQALTQRVEAE</sequence>
<protein>
    <recommendedName>
        <fullName evidence="2 7">Glutamyl-tRNA(Gln) amidotransferase subunit A</fullName>
        <shortName evidence="7">Glu-ADT subunit A</shortName>
        <ecNumber evidence="7">6.3.5.7</ecNumber>
    </recommendedName>
</protein>
<dbReference type="InterPro" id="IPR000120">
    <property type="entry name" value="Amidase"/>
</dbReference>
<dbReference type="Proteomes" id="UP000248790">
    <property type="component" value="Unassembled WGS sequence"/>
</dbReference>
<name>A0A327WPK9_LARAB</name>
<dbReference type="AlphaFoldDB" id="A0A327WPK9"/>
<comment type="subunit">
    <text evidence="1 7">Heterotrimer of A, B and C subunits.</text>
</comment>
<dbReference type="EMBL" id="QLMC01000005">
    <property type="protein sequence ID" value="RAJ94154.1"/>
    <property type="molecule type" value="Genomic_DNA"/>
</dbReference>
<feature type="active site" description="Charge relay system" evidence="7">
    <location>
        <position position="100"/>
    </location>
</feature>
<feature type="active site" description="Charge relay system" evidence="7">
    <location>
        <position position="175"/>
    </location>
</feature>
<dbReference type="GO" id="GO:0050567">
    <property type="term" value="F:glutaminyl-tRNA synthase (glutamine-hydrolyzing) activity"/>
    <property type="evidence" value="ECO:0007669"/>
    <property type="project" value="UniProtKB-UniRule"/>
</dbReference>
<dbReference type="GO" id="GO:0006412">
    <property type="term" value="P:translation"/>
    <property type="evidence" value="ECO:0007669"/>
    <property type="project" value="UniProtKB-UniRule"/>
</dbReference>
<evidence type="ECO:0000259" key="8">
    <source>
        <dbReference type="Pfam" id="PF01425"/>
    </source>
</evidence>
<keyword evidence="10" id="KW-1185">Reference proteome</keyword>
<evidence type="ECO:0000256" key="7">
    <source>
        <dbReference type="HAMAP-Rule" id="MF_00120"/>
    </source>
</evidence>
<keyword evidence="6 7" id="KW-0648">Protein biosynthesis</keyword>
<keyword evidence="3 7" id="KW-0436">Ligase</keyword>
<dbReference type="SUPFAM" id="SSF75304">
    <property type="entry name" value="Amidase signature (AS) enzymes"/>
    <property type="match status" value="1"/>
</dbReference>
<comment type="catalytic activity">
    <reaction evidence="7">
        <text>L-glutamyl-tRNA(Gln) + L-glutamine + ATP + H2O = L-glutaminyl-tRNA(Gln) + L-glutamate + ADP + phosphate + H(+)</text>
        <dbReference type="Rhea" id="RHEA:17521"/>
        <dbReference type="Rhea" id="RHEA-COMP:9681"/>
        <dbReference type="Rhea" id="RHEA-COMP:9684"/>
        <dbReference type="ChEBI" id="CHEBI:15377"/>
        <dbReference type="ChEBI" id="CHEBI:15378"/>
        <dbReference type="ChEBI" id="CHEBI:29985"/>
        <dbReference type="ChEBI" id="CHEBI:30616"/>
        <dbReference type="ChEBI" id="CHEBI:43474"/>
        <dbReference type="ChEBI" id="CHEBI:58359"/>
        <dbReference type="ChEBI" id="CHEBI:78520"/>
        <dbReference type="ChEBI" id="CHEBI:78521"/>
        <dbReference type="ChEBI" id="CHEBI:456216"/>
        <dbReference type="EC" id="6.3.5.7"/>
    </reaction>
</comment>
<comment type="function">
    <text evidence="7">Allows the formation of correctly charged Gln-tRNA(Gln) through the transamidation of misacylated Glu-tRNA(Gln) in organisms which lack glutaminyl-tRNA synthetase. The reaction takes place in the presence of glutamine and ATP through an activated gamma-phospho-Glu-tRNA(Gln).</text>
</comment>
<dbReference type="Pfam" id="PF01425">
    <property type="entry name" value="Amidase"/>
    <property type="match status" value="1"/>
</dbReference>
<accession>A0A327WPK9</accession>
<evidence type="ECO:0000256" key="3">
    <source>
        <dbReference type="ARBA" id="ARBA00022598"/>
    </source>
</evidence>
<dbReference type="PANTHER" id="PTHR11895:SF7">
    <property type="entry name" value="GLUTAMYL-TRNA(GLN) AMIDOTRANSFERASE SUBUNIT A, MITOCHONDRIAL"/>
    <property type="match status" value="1"/>
</dbReference>
<comment type="similarity">
    <text evidence="7">Belongs to the amidase family. GatA subfamily.</text>
</comment>
<dbReference type="InterPro" id="IPR004412">
    <property type="entry name" value="GatA"/>
</dbReference>
<comment type="caution">
    <text evidence="9">The sequence shown here is derived from an EMBL/GenBank/DDBJ whole genome shotgun (WGS) entry which is preliminary data.</text>
</comment>
<evidence type="ECO:0000256" key="4">
    <source>
        <dbReference type="ARBA" id="ARBA00022741"/>
    </source>
</evidence>
<evidence type="ECO:0000313" key="9">
    <source>
        <dbReference type="EMBL" id="RAJ94154.1"/>
    </source>
</evidence>
<dbReference type="HAMAP" id="MF_00120">
    <property type="entry name" value="GatA"/>
    <property type="match status" value="1"/>
</dbReference>
<proteinExistence type="inferred from homology"/>
<dbReference type="NCBIfam" id="TIGR00132">
    <property type="entry name" value="gatA"/>
    <property type="match status" value="1"/>
</dbReference>
<evidence type="ECO:0000256" key="2">
    <source>
        <dbReference type="ARBA" id="ARBA00014428"/>
    </source>
</evidence>
<evidence type="ECO:0000313" key="10">
    <source>
        <dbReference type="Proteomes" id="UP000248790"/>
    </source>
</evidence>
<reference evidence="9 10" key="1">
    <citation type="submission" date="2018-06" db="EMBL/GenBank/DDBJ databases">
        <title>Genomic Encyclopedia of Archaeal and Bacterial Type Strains, Phase II (KMG-II): from individual species to whole genera.</title>
        <authorList>
            <person name="Goeker M."/>
        </authorList>
    </citation>
    <scope>NUCLEOTIDE SEQUENCE [LARGE SCALE GENOMIC DNA]</scope>
    <source>
        <strain evidence="9 10">DSM 21851</strain>
    </source>
</reference>
<keyword evidence="9" id="KW-0808">Transferase</keyword>
<evidence type="ECO:0000256" key="5">
    <source>
        <dbReference type="ARBA" id="ARBA00022840"/>
    </source>
</evidence>
<keyword evidence="5 7" id="KW-0067">ATP-binding</keyword>
<evidence type="ECO:0000256" key="1">
    <source>
        <dbReference type="ARBA" id="ARBA00011123"/>
    </source>
</evidence>
<dbReference type="GO" id="GO:0005524">
    <property type="term" value="F:ATP binding"/>
    <property type="evidence" value="ECO:0007669"/>
    <property type="project" value="UniProtKB-KW"/>
</dbReference>
<dbReference type="GO" id="GO:0030956">
    <property type="term" value="C:glutamyl-tRNA(Gln) amidotransferase complex"/>
    <property type="evidence" value="ECO:0007669"/>
    <property type="project" value="InterPro"/>
</dbReference>
<dbReference type="PANTHER" id="PTHR11895">
    <property type="entry name" value="TRANSAMIDASE"/>
    <property type="match status" value="1"/>
</dbReference>
<dbReference type="EC" id="6.3.5.7" evidence="7"/>
<organism evidence="9 10">
    <name type="scientific">Larkinella arboricola</name>
    <dbReference type="NCBI Taxonomy" id="643671"/>
    <lineage>
        <taxon>Bacteria</taxon>
        <taxon>Pseudomonadati</taxon>
        <taxon>Bacteroidota</taxon>
        <taxon>Cytophagia</taxon>
        <taxon>Cytophagales</taxon>
        <taxon>Spirosomataceae</taxon>
        <taxon>Larkinella</taxon>
    </lineage>
</organism>
<keyword evidence="4 7" id="KW-0547">Nucleotide-binding</keyword>